<reference evidence="1 2" key="2">
    <citation type="journal article" date="2016" name="Int. J. Syst. Evol. Microbiol.">
        <title>Bacillus gobiensis sp. nov., isolated from a soil sample.</title>
        <authorList>
            <person name="Liu B."/>
            <person name="Liu G.H."/>
            <person name="Cetin S."/>
            <person name="Schumann P."/>
            <person name="Pan Z.Z."/>
            <person name="Chen Q.Q."/>
        </authorList>
    </citation>
    <scope>NUCLEOTIDE SEQUENCE [LARGE SCALE GENOMIC DNA]</scope>
    <source>
        <strain evidence="1 2">FJAT-4402</strain>
    </source>
</reference>
<evidence type="ECO:0000313" key="2">
    <source>
        <dbReference type="Proteomes" id="UP000067625"/>
    </source>
</evidence>
<evidence type="ECO:0000313" key="1">
    <source>
        <dbReference type="EMBL" id="ALC80568.1"/>
    </source>
</evidence>
<dbReference type="EMBL" id="CP012600">
    <property type="protein sequence ID" value="ALC80568.1"/>
    <property type="molecule type" value="Genomic_DNA"/>
</dbReference>
<name>A0A0M4FRV6_9BACI</name>
<dbReference type="AlphaFoldDB" id="A0A0M4FRV6"/>
<sequence>MTIVNIKPEMSIEELGRELSGYIEEHWKKVLEENIDEFKSLFPEYEDATYGMYLDKLIPPVWNELAKNGFHSAEEVKENDFVIAGCLNFRNSIEKAKWGTPDHEMRVFWIVIQNKQKNKIGTIIFEISHSHVQFDLPAPPTITAFAGIERKEITAKIHQLKERTN</sequence>
<keyword evidence="2" id="KW-1185">Reference proteome</keyword>
<organism evidence="1 2">
    <name type="scientific">Bacillus gobiensis</name>
    <dbReference type="NCBI Taxonomy" id="1441095"/>
    <lineage>
        <taxon>Bacteria</taxon>
        <taxon>Bacillati</taxon>
        <taxon>Bacillota</taxon>
        <taxon>Bacilli</taxon>
        <taxon>Bacillales</taxon>
        <taxon>Bacillaceae</taxon>
        <taxon>Bacillus</taxon>
    </lineage>
</organism>
<dbReference type="PATRIC" id="fig|1441095.3.peg.531"/>
<dbReference type="RefSeq" id="WP_053602306.1">
    <property type="nucleotide sequence ID" value="NZ_CP012600.1"/>
</dbReference>
<protein>
    <submittedName>
        <fullName evidence="1">Uncharacterized protein</fullName>
    </submittedName>
</protein>
<dbReference type="Proteomes" id="UP000067625">
    <property type="component" value="Chromosome"/>
</dbReference>
<proteinExistence type="predicted"/>
<dbReference type="Pfam" id="PF19486">
    <property type="entry name" value="DUF6022"/>
    <property type="match status" value="1"/>
</dbReference>
<reference evidence="2" key="1">
    <citation type="submission" date="2015-08" db="EMBL/GenBank/DDBJ databases">
        <title>Genome sequencing project for genomic taxonomy and phylogenomics of Bacillus-like bacteria.</title>
        <authorList>
            <person name="Liu B."/>
            <person name="Wang J."/>
            <person name="Zhu Y."/>
            <person name="Liu G."/>
            <person name="Chen Q."/>
            <person name="Chen Z."/>
            <person name="Lan J."/>
            <person name="Che J."/>
            <person name="Ge C."/>
            <person name="Shi H."/>
            <person name="Pan Z."/>
            <person name="Liu X."/>
        </authorList>
    </citation>
    <scope>NUCLEOTIDE SEQUENCE [LARGE SCALE GENOMIC DNA]</scope>
    <source>
        <strain evidence="2">FJAT-4402</strain>
    </source>
</reference>
<accession>A0A0M4FRV6</accession>
<dbReference type="InterPro" id="IPR046064">
    <property type="entry name" value="DUF6022"/>
</dbReference>
<dbReference type="OrthoDB" id="2916119at2"/>
<gene>
    <name evidence="1" type="ORF">AM592_02460</name>
</gene>